<comment type="caution">
    <text evidence="4">The sequence shown here is derived from an EMBL/GenBank/DDBJ whole genome shotgun (WGS) entry which is preliminary data.</text>
</comment>
<dbReference type="InterPro" id="IPR028098">
    <property type="entry name" value="Glyco_trans_4-like_N"/>
</dbReference>
<dbReference type="Gene3D" id="3.40.50.2000">
    <property type="entry name" value="Glycogen Phosphorylase B"/>
    <property type="match status" value="2"/>
</dbReference>
<organism evidence="4 5">
    <name type="scientific">Barnesiella viscericola</name>
    <dbReference type="NCBI Taxonomy" id="397865"/>
    <lineage>
        <taxon>Bacteria</taxon>
        <taxon>Pseudomonadati</taxon>
        <taxon>Bacteroidota</taxon>
        <taxon>Bacteroidia</taxon>
        <taxon>Bacteroidales</taxon>
        <taxon>Barnesiellaceae</taxon>
        <taxon>Barnesiella</taxon>
    </lineage>
</organism>
<evidence type="ECO:0000259" key="3">
    <source>
        <dbReference type="Pfam" id="PF13439"/>
    </source>
</evidence>
<reference evidence="4" key="1">
    <citation type="journal article" date="2021" name="PeerJ">
        <title>Extensive microbial diversity within the chicken gut microbiome revealed by metagenomics and culture.</title>
        <authorList>
            <person name="Gilroy R."/>
            <person name="Ravi A."/>
            <person name="Getino M."/>
            <person name="Pursley I."/>
            <person name="Horton D.L."/>
            <person name="Alikhan N.F."/>
            <person name="Baker D."/>
            <person name="Gharbi K."/>
            <person name="Hall N."/>
            <person name="Watson M."/>
            <person name="Adriaenssens E.M."/>
            <person name="Foster-Nyarko E."/>
            <person name="Jarju S."/>
            <person name="Secka A."/>
            <person name="Antonio M."/>
            <person name="Oren A."/>
            <person name="Chaudhuri R.R."/>
            <person name="La Ragione R."/>
            <person name="Hildebrand F."/>
            <person name="Pallen M.J."/>
        </authorList>
    </citation>
    <scope>NUCLEOTIDE SEQUENCE</scope>
    <source>
        <strain evidence="4">CHK121-7720</strain>
    </source>
</reference>
<dbReference type="Pfam" id="PF00534">
    <property type="entry name" value="Glycos_transf_1"/>
    <property type="match status" value="1"/>
</dbReference>
<keyword evidence="1" id="KW-0808">Transferase</keyword>
<dbReference type="GO" id="GO:0009103">
    <property type="term" value="P:lipopolysaccharide biosynthetic process"/>
    <property type="evidence" value="ECO:0007669"/>
    <property type="project" value="TreeGrafter"/>
</dbReference>
<dbReference type="PANTHER" id="PTHR46401">
    <property type="entry name" value="GLYCOSYLTRANSFERASE WBBK-RELATED"/>
    <property type="match status" value="1"/>
</dbReference>
<evidence type="ECO:0000313" key="5">
    <source>
        <dbReference type="Proteomes" id="UP000757103"/>
    </source>
</evidence>
<dbReference type="Pfam" id="PF13439">
    <property type="entry name" value="Glyco_transf_4"/>
    <property type="match status" value="1"/>
</dbReference>
<evidence type="ECO:0000313" key="4">
    <source>
        <dbReference type="EMBL" id="HJG89218.1"/>
    </source>
</evidence>
<dbReference type="AlphaFoldDB" id="A0A921MRB8"/>
<dbReference type="SUPFAM" id="SSF53756">
    <property type="entry name" value="UDP-Glycosyltransferase/glycogen phosphorylase"/>
    <property type="match status" value="1"/>
</dbReference>
<dbReference type="PANTHER" id="PTHR46401:SF2">
    <property type="entry name" value="GLYCOSYLTRANSFERASE WBBK-RELATED"/>
    <property type="match status" value="1"/>
</dbReference>
<evidence type="ECO:0000256" key="1">
    <source>
        <dbReference type="ARBA" id="ARBA00022679"/>
    </source>
</evidence>
<dbReference type="GO" id="GO:0016757">
    <property type="term" value="F:glycosyltransferase activity"/>
    <property type="evidence" value="ECO:0007669"/>
    <property type="project" value="InterPro"/>
</dbReference>
<dbReference type="CDD" id="cd03809">
    <property type="entry name" value="GT4_MtfB-like"/>
    <property type="match status" value="1"/>
</dbReference>
<proteinExistence type="predicted"/>
<dbReference type="EMBL" id="DYUD01000023">
    <property type="protein sequence ID" value="HJG89218.1"/>
    <property type="molecule type" value="Genomic_DNA"/>
</dbReference>
<accession>A0A921MRB8</accession>
<name>A0A921MRB8_9BACT</name>
<reference evidence="4" key="2">
    <citation type="submission" date="2021-09" db="EMBL/GenBank/DDBJ databases">
        <authorList>
            <person name="Gilroy R."/>
        </authorList>
    </citation>
    <scope>NUCLEOTIDE SEQUENCE</scope>
    <source>
        <strain evidence="4">CHK121-7720</strain>
    </source>
</reference>
<gene>
    <name evidence="4" type="ORF">K8U91_07090</name>
</gene>
<dbReference type="InterPro" id="IPR001296">
    <property type="entry name" value="Glyco_trans_1"/>
</dbReference>
<dbReference type="RefSeq" id="WP_273306253.1">
    <property type="nucleotide sequence ID" value="NZ_DYUD01000023.1"/>
</dbReference>
<feature type="domain" description="Glycosyl transferase family 1" evidence="2">
    <location>
        <begin position="201"/>
        <end position="352"/>
    </location>
</feature>
<protein>
    <submittedName>
        <fullName evidence="4">Glycosyltransferase family 4 protein</fullName>
    </submittedName>
</protein>
<evidence type="ECO:0000259" key="2">
    <source>
        <dbReference type="Pfam" id="PF00534"/>
    </source>
</evidence>
<feature type="domain" description="Glycosyltransferase subfamily 4-like N-terminal" evidence="3">
    <location>
        <begin position="21"/>
        <end position="177"/>
    </location>
</feature>
<sequence length="379" mass="43483">MKRLLIDANPIVPYYVTGRVTGIGRTTLELIQALARIPNLPFEVILYSQNMKGIGGRNTGLPFKNYHLYLPHRENINRLLARFPVKEWWTGYDLMHITHNFEYVYRPDKCVVTLHDALFMKIRESAFAHEKMRQIVPPFMHQCKHIITCSEASKRDIVETMNVAPEKITVIYWGVKHDIFYPQLDKVEVWRRIGSKLGLHNPYFLSVSCNAERKRTDVLVRSYMALLKSQSVQHDLALVWGNPPQTLLEEIHASGFDSRVHFLKNISDEDLALLYNGAKAMIFPSSYEGFGLPLLESMACGTPVVTCKNSSLDEIAGEAAIYLEEPISNSLLDIMMHFEQHELELNSMIEKGLKRAALFNWEKTAEETVQVYSKLLNLS</sequence>
<dbReference type="Proteomes" id="UP000757103">
    <property type="component" value="Unassembled WGS sequence"/>
</dbReference>